<sequence>MRKEMLAVGLALTLVATAFGASAFTSASVDVNSNMQVAADENALIGLQDQSSGDIVDTTGNRLVINTSTGTAEGLNQNSTVEIGNYDNIQNGFAENDSAFSITNNAGEERDFTLSYTGYSETNGVENVNFTVVDKGTGIVDSANETNDATVNSVGTNSTRYVLVRINTTGISSTGDLNGTLKVEATPSSP</sequence>
<organism evidence="1 2">
    <name type="scientific">Halarchaeum salinum</name>
    <dbReference type="NCBI Taxonomy" id="489912"/>
    <lineage>
        <taxon>Archaea</taxon>
        <taxon>Methanobacteriati</taxon>
        <taxon>Methanobacteriota</taxon>
        <taxon>Stenosarchaea group</taxon>
        <taxon>Halobacteria</taxon>
        <taxon>Halobacteriales</taxon>
        <taxon>Halobacteriaceae</taxon>
    </lineage>
</organism>
<keyword evidence="2" id="KW-1185">Reference proteome</keyword>
<evidence type="ECO:0000313" key="1">
    <source>
        <dbReference type="EMBL" id="GAA0303928.1"/>
    </source>
</evidence>
<dbReference type="EMBL" id="BAAABL010000050">
    <property type="protein sequence ID" value="GAA0303928.1"/>
    <property type="molecule type" value="Genomic_DNA"/>
</dbReference>
<dbReference type="Proteomes" id="UP001500837">
    <property type="component" value="Unassembled WGS sequence"/>
</dbReference>
<comment type="caution">
    <text evidence="1">The sequence shown here is derived from an EMBL/GenBank/DDBJ whole genome shotgun (WGS) entry which is preliminary data.</text>
</comment>
<gene>
    <name evidence="1" type="ORF">GCM10009066_17400</name>
</gene>
<proteinExistence type="predicted"/>
<dbReference type="RefSeq" id="WP_211312780.1">
    <property type="nucleotide sequence ID" value="NZ_BAAABL010000050.1"/>
</dbReference>
<reference evidence="1 2" key="1">
    <citation type="journal article" date="2019" name="Int. J. Syst. Evol. Microbiol.">
        <title>The Global Catalogue of Microorganisms (GCM) 10K type strain sequencing project: providing services to taxonomists for standard genome sequencing and annotation.</title>
        <authorList>
            <consortium name="The Broad Institute Genomics Platform"/>
            <consortium name="The Broad Institute Genome Sequencing Center for Infectious Disease"/>
            <person name="Wu L."/>
            <person name="Ma J."/>
        </authorList>
    </citation>
    <scope>NUCLEOTIDE SEQUENCE [LARGE SCALE GENOMIC DNA]</scope>
    <source>
        <strain evidence="1 2">JCM 16330</strain>
    </source>
</reference>
<protein>
    <submittedName>
        <fullName evidence="1">Uncharacterized protein</fullName>
    </submittedName>
</protein>
<dbReference type="AlphaFoldDB" id="A0AAV3S8S8"/>
<accession>A0AAV3S8S8</accession>
<evidence type="ECO:0000313" key="2">
    <source>
        <dbReference type="Proteomes" id="UP001500837"/>
    </source>
</evidence>
<name>A0AAV3S8S8_9EURY</name>